<feature type="transmembrane region" description="Helical" evidence="3">
    <location>
        <begin position="63"/>
        <end position="82"/>
    </location>
</feature>
<comment type="similarity">
    <text evidence="1">Belongs to the bacterial sugar transferase family.</text>
</comment>
<reference evidence="5 6" key="1">
    <citation type="submission" date="2019-02" db="EMBL/GenBank/DDBJ databases">
        <authorList>
            <person name="Li Y."/>
        </authorList>
    </citation>
    <scope>NUCLEOTIDE SEQUENCE [LARGE SCALE GENOMIC DNA]</scope>
    <source>
        <strain evidence="5 6">3-7</strain>
    </source>
</reference>
<dbReference type="OrthoDB" id="9808602at2"/>
<evidence type="ECO:0000256" key="1">
    <source>
        <dbReference type="ARBA" id="ARBA00006464"/>
    </source>
</evidence>
<evidence type="ECO:0000313" key="5">
    <source>
        <dbReference type="EMBL" id="RZF64437.1"/>
    </source>
</evidence>
<evidence type="ECO:0000259" key="4">
    <source>
        <dbReference type="Pfam" id="PF02397"/>
    </source>
</evidence>
<keyword evidence="3" id="KW-0812">Transmembrane</keyword>
<keyword evidence="2" id="KW-0270">Exopolysaccharide synthesis</keyword>
<sequence length="468" mass="50765">MATFESKQGESERVSFDPVALAPRGISKQMIRGRLVLLVLAVDLVAIVAPIVFAAWVHLGYFFGVRVVSLLTLVLPLYYLIALQIKAFSLRNIIKPPRSMRKAFSALLGAYAIGLAITFATRSNEELSRVLVATGCLLSGVSLILARAIFADLAARALGGTPATEIVIVDGVEPPPQCTATRVDVEGAGITPNLNDPMMLHRIGECVFQADRVIISCPPERRGKWALALKGAGVQVEVLAPELDALGAIGTSQYHGFATAVVAVGPLSGIDRVTKRVFDLIVAGGMLIGLLPLLLIVAIAIKCDSRGPILFAQQRVGQGNRLFRMLKFRSMYVAQADASASRLVTRGDPRVTRVGWLIRQTSIDELPQLLNVLRGEMSIVGPRPHATGALAGRALYWEVSAHYWNRHAVKPGLTGLAQVRGFRGNTETGADLLNRLQADLAYLESWTVWRDVILVLQTFKVLMHRNAF</sequence>
<feature type="domain" description="Bacterial sugar transferase" evidence="4">
    <location>
        <begin position="275"/>
        <end position="463"/>
    </location>
</feature>
<evidence type="ECO:0000256" key="2">
    <source>
        <dbReference type="ARBA" id="ARBA00023169"/>
    </source>
</evidence>
<dbReference type="PANTHER" id="PTHR30576:SF0">
    <property type="entry name" value="UNDECAPRENYL-PHOSPHATE N-ACETYLGALACTOSAMINYL 1-PHOSPHATE TRANSFERASE-RELATED"/>
    <property type="match status" value="1"/>
</dbReference>
<keyword evidence="5" id="KW-0808">Transferase</keyword>
<protein>
    <submittedName>
        <fullName evidence="5">Sugar transferase</fullName>
    </submittedName>
</protein>
<evidence type="ECO:0000313" key="6">
    <source>
        <dbReference type="Proteomes" id="UP000292085"/>
    </source>
</evidence>
<dbReference type="EMBL" id="SGIS01000014">
    <property type="protein sequence ID" value="RZF64437.1"/>
    <property type="molecule type" value="Genomic_DNA"/>
</dbReference>
<dbReference type="PANTHER" id="PTHR30576">
    <property type="entry name" value="COLANIC BIOSYNTHESIS UDP-GLUCOSE LIPID CARRIER TRANSFERASE"/>
    <property type="match status" value="1"/>
</dbReference>
<keyword evidence="3" id="KW-0472">Membrane</keyword>
<evidence type="ECO:0000256" key="3">
    <source>
        <dbReference type="SAM" id="Phobius"/>
    </source>
</evidence>
<gene>
    <name evidence="5" type="ORF">EWE75_10820</name>
</gene>
<keyword evidence="6" id="KW-1185">Reference proteome</keyword>
<dbReference type="Pfam" id="PF02397">
    <property type="entry name" value="Bac_transf"/>
    <property type="match status" value="1"/>
</dbReference>
<dbReference type="RefSeq" id="WP_130157289.1">
    <property type="nucleotide sequence ID" value="NZ_SGIS01000014.1"/>
</dbReference>
<proteinExistence type="inferred from homology"/>
<feature type="transmembrane region" description="Helical" evidence="3">
    <location>
        <begin position="127"/>
        <end position="150"/>
    </location>
</feature>
<keyword evidence="3" id="KW-1133">Transmembrane helix</keyword>
<accession>A0A4Q6Y4W3</accession>
<name>A0A4Q6Y4W3_9SPHN</name>
<comment type="caution">
    <text evidence="5">The sequence shown here is derived from an EMBL/GenBank/DDBJ whole genome shotgun (WGS) entry which is preliminary data.</text>
</comment>
<dbReference type="GO" id="GO:0000271">
    <property type="term" value="P:polysaccharide biosynthetic process"/>
    <property type="evidence" value="ECO:0007669"/>
    <property type="project" value="UniProtKB-KW"/>
</dbReference>
<organism evidence="5 6">
    <name type="scientific">Sphingomonas populi</name>
    <dbReference type="NCBI Taxonomy" id="2484750"/>
    <lineage>
        <taxon>Bacteria</taxon>
        <taxon>Pseudomonadati</taxon>
        <taxon>Pseudomonadota</taxon>
        <taxon>Alphaproteobacteria</taxon>
        <taxon>Sphingomonadales</taxon>
        <taxon>Sphingomonadaceae</taxon>
        <taxon>Sphingomonas</taxon>
    </lineage>
</organism>
<feature type="transmembrane region" description="Helical" evidence="3">
    <location>
        <begin position="277"/>
        <end position="301"/>
    </location>
</feature>
<dbReference type="GO" id="GO:0016780">
    <property type="term" value="F:phosphotransferase activity, for other substituted phosphate groups"/>
    <property type="evidence" value="ECO:0007669"/>
    <property type="project" value="TreeGrafter"/>
</dbReference>
<dbReference type="Proteomes" id="UP000292085">
    <property type="component" value="Unassembled WGS sequence"/>
</dbReference>
<dbReference type="AlphaFoldDB" id="A0A4Q6Y4W3"/>
<feature type="transmembrane region" description="Helical" evidence="3">
    <location>
        <begin position="103"/>
        <end position="121"/>
    </location>
</feature>
<feature type="transmembrane region" description="Helical" evidence="3">
    <location>
        <begin position="35"/>
        <end position="57"/>
    </location>
</feature>
<dbReference type="InterPro" id="IPR003362">
    <property type="entry name" value="Bact_transf"/>
</dbReference>